<dbReference type="EMBL" id="CADEAL010001835">
    <property type="protein sequence ID" value="CAB1435970.1"/>
    <property type="molecule type" value="Genomic_DNA"/>
</dbReference>
<evidence type="ECO:0000313" key="3">
    <source>
        <dbReference type="Proteomes" id="UP001153269"/>
    </source>
</evidence>
<evidence type="ECO:0000256" key="1">
    <source>
        <dbReference type="SAM" id="MobiDB-lite"/>
    </source>
</evidence>
<gene>
    <name evidence="2" type="ORF">PLEPLA_LOCUS23989</name>
</gene>
<feature type="region of interest" description="Disordered" evidence="1">
    <location>
        <begin position="1"/>
        <end position="50"/>
    </location>
</feature>
<reference evidence="2" key="1">
    <citation type="submission" date="2020-03" db="EMBL/GenBank/DDBJ databases">
        <authorList>
            <person name="Weist P."/>
        </authorList>
    </citation>
    <scope>NUCLEOTIDE SEQUENCE</scope>
</reference>
<dbReference type="AlphaFoldDB" id="A0A9N7URX3"/>
<protein>
    <submittedName>
        <fullName evidence="2">Uncharacterized protein</fullName>
    </submittedName>
</protein>
<organism evidence="2 3">
    <name type="scientific">Pleuronectes platessa</name>
    <name type="common">European plaice</name>
    <dbReference type="NCBI Taxonomy" id="8262"/>
    <lineage>
        <taxon>Eukaryota</taxon>
        <taxon>Metazoa</taxon>
        <taxon>Chordata</taxon>
        <taxon>Craniata</taxon>
        <taxon>Vertebrata</taxon>
        <taxon>Euteleostomi</taxon>
        <taxon>Actinopterygii</taxon>
        <taxon>Neopterygii</taxon>
        <taxon>Teleostei</taxon>
        <taxon>Neoteleostei</taxon>
        <taxon>Acanthomorphata</taxon>
        <taxon>Carangaria</taxon>
        <taxon>Pleuronectiformes</taxon>
        <taxon>Pleuronectoidei</taxon>
        <taxon>Pleuronectidae</taxon>
        <taxon>Pleuronectes</taxon>
    </lineage>
</organism>
<feature type="compositionally biased region" description="Basic and acidic residues" evidence="1">
    <location>
        <begin position="13"/>
        <end position="22"/>
    </location>
</feature>
<name>A0A9N7URX3_PLEPL</name>
<feature type="compositionally biased region" description="Low complexity" evidence="1">
    <location>
        <begin position="40"/>
        <end position="50"/>
    </location>
</feature>
<comment type="caution">
    <text evidence="2">The sequence shown here is derived from an EMBL/GenBank/DDBJ whole genome shotgun (WGS) entry which is preliminary data.</text>
</comment>
<accession>A0A9N7URX3</accession>
<proteinExistence type="predicted"/>
<evidence type="ECO:0000313" key="2">
    <source>
        <dbReference type="EMBL" id="CAB1435970.1"/>
    </source>
</evidence>
<keyword evidence="3" id="KW-1185">Reference proteome</keyword>
<dbReference type="Proteomes" id="UP001153269">
    <property type="component" value="Unassembled WGS sequence"/>
</dbReference>
<sequence length="240" mass="26335">MTPCTEEEEEKDEEARERRMKTNDLAPKRQSQRVRDQRHTAQVSAASVSTSTAEEGAAASVWGCGAQCVCVGRAGFGETPSRVCAQLVHQRELPWIFPSCFGHSRMAAGLSEPGPLASILVSNLPQNGFTRIVLRWESQVQLSASNGVAALSALSSAFSDCMSDGQEIPLPRNNLSCPLREYHRPPTSIKLLDEVKTPRFNVSGTKVLRQGCQASELLKDFTCSSGRRDQLQCAYPMIHR</sequence>
<feature type="compositionally biased region" description="Acidic residues" evidence="1">
    <location>
        <begin position="1"/>
        <end position="12"/>
    </location>
</feature>